<dbReference type="NCBIfam" id="TIGR01511">
    <property type="entry name" value="ATPase-IB1_Cu"/>
    <property type="match status" value="1"/>
</dbReference>
<dbReference type="PRINTS" id="PR00119">
    <property type="entry name" value="CATATPASE"/>
</dbReference>
<dbReference type="Proteomes" id="UP000534306">
    <property type="component" value="Unassembled WGS sequence"/>
</dbReference>
<keyword evidence="4 17" id="KW-1003">Cell membrane</keyword>
<keyword evidence="16 17" id="KW-0472">Membrane</keyword>
<feature type="transmembrane region" description="Helical" evidence="17">
    <location>
        <begin position="298"/>
        <end position="318"/>
    </location>
</feature>
<feature type="transmembrane region" description="Helical" evidence="17">
    <location>
        <begin position="264"/>
        <end position="286"/>
    </location>
</feature>
<dbReference type="AlphaFoldDB" id="A0A7Y4L3A7"/>
<reference evidence="20 21" key="1">
    <citation type="submission" date="2020-05" db="EMBL/GenBank/DDBJ databases">
        <title>Genome sequence of Kribbella sandramycini ATCC 39419.</title>
        <authorList>
            <person name="Maclea K.S."/>
            <person name="Fair J.L."/>
        </authorList>
    </citation>
    <scope>NUCLEOTIDE SEQUENCE [LARGE SCALE GENOMIC DNA]</scope>
    <source>
        <strain evidence="20 21">ATCC 39419</strain>
    </source>
</reference>
<dbReference type="InterPro" id="IPR018303">
    <property type="entry name" value="ATPase_P-typ_P_site"/>
</dbReference>
<dbReference type="InterPro" id="IPR027256">
    <property type="entry name" value="P-typ_ATPase_IB"/>
</dbReference>
<dbReference type="InterPro" id="IPR036412">
    <property type="entry name" value="HAD-like_sf"/>
</dbReference>
<keyword evidence="8 17" id="KW-0547">Nucleotide-binding</keyword>
<keyword evidence="15" id="KW-0406">Ion transport</keyword>
<reference evidence="19 22" key="2">
    <citation type="submission" date="2020-08" db="EMBL/GenBank/DDBJ databases">
        <title>Sequencing the genomes of 1000 actinobacteria strains.</title>
        <authorList>
            <person name="Klenk H.-P."/>
        </authorList>
    </citation>
    <scope>NUCLEOTIDE SEQUENCE [LARGE SCALE GENOMIC DNA]</scope>
    <source>
        <strain evidence="19 22">DSM 15626</strain>
    </source>
</reference>
<dbReference type="SFLD" id="SFLDF00027">
    <property type="entry name" value="p-type_atpase"/>
    <property type="match status" value="1"/>
</dbReference>
<dbReference type="Gene3D" id="3.40.1110.10">
    <property type="entry name" value="Calcium-transporting ATPase, cytoplasmic domain N"/>
    <property type="match status" value="1"/>
</dbReference>
<dbReference type="InterPro" id="IPR001757">
    <property type="entry name" value="P_typ_ATPase"/>
</dbReference>
<keyword evidence="14" id="KW-0186">Copper</keyword>
<dbReference type="Pfam" id="PF00702">
    <property type="entry name" value="Hydrolase"/>
    <property type="match status" value="1"/>
</dbReference>
<dbReference type="Gene3D" id="3.40.50.1000">
    <property type="entry name" value="HAD superfamily/HAD-like"/>
    <property type="match status" value="1"/>
</dbReference>
<dbReference type="InterPro" id="IPR023298">
    <property type="entry name" value="ATPase_P-typ_TM_dom_sf"/>
</dbReference>
<evidence type="ECO:0000256" key="1">
    <source>
        <dbReference type="ARBA" id="ARBA00004651"/>
    </source>
</evidence>
<dbReference type="NCBIfam" id="TIGR01525">
    <property type="entry name" value="ATPase-IB_hvy"/>
    <property type="match status" value="1"/>
</dbReference>
<keyword evidence="10 17" id="KW-0067">ATP-binding</keyword>
<proteinExistence type="inferred from homology"/>
<evidence type="ECO:0000256" key="4">
    <source>
        <dbReference type="ARBA" id="ARBA00022475"/>
    </source>
</evidence>
<keyword evidence="21" id="KW-1185">Reference proteome</keyword>
<feature type="transmembrane region" description="Helical" evidence="17">
    <location>
        <begin position="600"/>
        <end position="623"/>
    </location>
</feature>
<evidence type="ECO:0000256" key="14">
    <source>
        <dbReference type="ARBA" id="ARBA00023008"/>
    </source>
</evidence>
<evidence type="ECO:0000256" key="6">
    <source>
        <dbReference type="ARBA" id="ARBA00022692"/>
    </source>
</evidence>
<feature type="transmembrane region" description="Helical" evidence="17">
    <location>
        <begin position="113"/>
        <end position="130"/>
    </location>
</feature>
<evidence type="ECO:0000256" key="15">
    <source>
        <dbReference type="ARBA" id="ARBA00023065"/>
    </source>
</evidence>
<keyword evidence="12" id="KW-1278">Translocase</keyword>
<dbReference type="EMBL" id="JABJRC010000006">
    <property type="protein sequence ID" value="NOL43529.1"/>
    <property type="molecule type" value="Genomic_DNA"/>
</dbReference>
<keyword evidence="6 17" id="KW-0812">Transmembrane</keyword>
<dbReference type="PRINTS" id="PR00943">
    <property type="entry name" value="CUATPASE"/>
</dbReference>
<feature type="transmembrane region" description="Helical" evidence="17">
    <location>
        <begin position="629"/>
        <end position="648"/>
    </location>
</feature>
<comment type="similarity">
    <text evidence="2 17">Belongs to the cation transport ATPase (P-type) (TC 3.A.3) family. Type IB subfamily.</text>
</comment>
<dbReference type="GO" id="GO:0005886">
    <property type="term" value="C:plasma membrane"/>
    <property type="evidence" value="ECO:0007669"/>
    <property type="project" value="UniProtKB-SubCell"/>
</dbReference>
<evidence type="ECO:0000256" key="3">
    <source>
        <dbReference type="ARBA" id="ARBA00022448"/>
    </source>
</evidence>
<feature type="transmembrane region" description="Helical" evidence="17">
    <location>
        <begin position="52"/>
        <end position="70"/>
    </location>
</feature>
<dbReference type="SUPFAM" id="SSF56784">
    <property type="entry name" value="HAD-like"/>
    <property type="match status" value="1"/>
</dbReference>
<dbReference type="SUPFAM" id="SSF81653">
    <property type="entry name" value="Calcium ATPase, transduction domain A"/>
    <property type="match status" value="1"/>
</dbReference>
<dbReference type="InterPro" id="IPR044492">
    <property type="entry name" value="P_typ_ATPase_HD_dom"/>
</dbReference>
<dbReference type="GO" id="GO:0043682">
    <property type="term" value="F:P-type divalent copper transporter activity"/>
    <property type="evidence" value="ECO:0007669"/>
    <property type="project" value="TreeGrafter"/>
</dbReference>
<comment type="subcellular location">
    <subcellularLocation>
        <location evidence="1">Cell membrane</location>
        <topology evidence="1">Multi-pass membrane protein</topology>
    </subcellularLocation>
</comment>
<evidence type="ECO:0000256" key="16">
    <source>
        <dbReference type="ARBA" id="ARBA00023136"/>
    </source>
</evidence>
<evidence type="ECO:0000256" key="13">
    <source>
        <dbReference type="ARBA" id="ARBA00022989"/>
    </source>
</evidence>
<dbReference type="FunFam" id="2.70.150.10:FF:000020">
    <property type="entry name" value="Copper-exporting P-type ATPase A"/>
    <property type="match status" value="1"/>
</dbReference>
<dbReference type="Pfam" id="PF00122">
    <property type="entry name" value="E1-E2_ATPase"/>
    <property type="match status" value="1"/>
</dbReference>
<dbReference type="SFLD" id="SFLDG00002">
    <property type="entry name" value="C1.7:_P-type_atpase_like"/>
    <property type="match status" value="1"/>
</dbReference>
<evidence type="ECO:0000256" key="5">
    <source>
        <dbReference type="ARBA" id="ARBA00022553"/>
    </source>
</evidence>
<evidence type="ECO:0000313" key="20">
    <source>
        <dbReference type="EMBL" id="NOL43529.1"/>
    </source>
</evidence>
<dbReference type="RefSeq" id="WP_171676633.1">
    <property type="nucleotide sequence ID" value="NZ_BAAAGT010000014.1"/>
</dbReference>
<dbReference type="InterPro" id="IPR059000">
    <property type="entry name" value="ATPase_P-type_domA"/>
</dbReference>
<comment type="caution">
    <text evidence="20">The sequence shown here is derived from an EMBL/GenBank/DDBJ whole genome shotgun (WGS) entry which is preliminary data.</text>
</comment>
<dbReference type="SUPFAM" id="SSF81665">
    <property type="entry name" value="Calcium ATPase, transmembrane domain M"/>
    <property type="match status" value="1"/>
</dbReference>
<dbReference type="GO" id="GO:0055070">
    <property type="term" value="P:copper ion homeostasis"/>
    <property type="evidence" value="ECO:0007669"/>
    <property type="project" value="TreeGrafter"/>
</dbReference>
<keyword evidence="7 17" id="KW-0479">Metal-binding</keyword>
<organism evidence="20 21">
    <name type="scientific">Kribbella sandramycini</name>
    <dbReference type="NCBI Taxonomy" id="60450"/>
    <lineage>
        <taxon>Bacteria</taxon>
        <taxon>Bacillati</taxon>
        <taxon>Actinomycetota</taxon>
        <taxon>Actinomycetes</taxon>
        <taxon>Propionibacteriales</taxon>
        <taxon>Kribbellaceae</taxon>
        <taxon>Kribbella</taxon>
    </lineage>
</organism>
<evidence type="ECO:0000313" key="19">
    <source>
        <dbReference type="EMBL" id="MBB6571062.1"/>
    </source>
</evidence>
<dbReference type="GO" id="GO:0005524">
    <property type="term" value="F:ATP binding"/>
    <property type="evidence" value="ECO:0007669"/>
    <property type="project" value="UniProtKB-UniRule"/>
</dbReference>
<dbReference type="NCBIfam" id="TIGR01512">
    <property type="entry name" value="ATPase-IB2_Cd"/>
    <property type="match status" value="1"/>
</dbReference>
<dbReference type="Gene3D" id="2.70.150.10">
    <property type="entry name" value="Calcium-transporting ATPase, cytoplasmic transduction domain A"/>
    <property type="match status" value="1"/>
</dbReference>
<dbReference type="GO" id="GO:0005507">
    <property type="term" value="F:copper ion binding"/>
    <property type="evidence" value="ECO:0007669"/>
    <property type="project" value="TreeGrafter"/>
</dbReference>
<feature type="transmembrane region" description="Helical" evidence="17">
    <location>
        <begin position="82"/>
        <end position="101"/>
    </location>
</feature>
<evidence type="ECO:0000313" key="21">
    <source>
        <dbReference type="Proteomes" id="UP000534306"/>
    </source>
</evidence>
<protein>
    <submittedName>
        <fullName evidence="20">Cadmium-translocating P-type ATPase</fullName>
    </submittedName>
    <submittedName>
        <fullName evidence="19">Cu2+-exporting ATPase</fullName>
    </submittedName>
</protein>
<dbReference type="InterPro" id="IPR023299">
    <property type="entry name" value="ATPase_P-typ_cyto_dom_N"/>
</dbReference>
<dbReference type="PANTHER" id="PTHR43520">
    <property type="entry name" value="ATP7, ISOFORM B"/>
    <property type="match status" value="1"/>
</dbReference>
<evidence type="ECO:0000256" key="17">
    <source>
        <dbReference type="RuleBase" id="RU362081"/>
    </source>
</evidence>
<dbReference type="EMBL" id="JACHKF010000001">
    <property type="protein sequence ID" value="MBB6571062.1"/>
    <property type="molecule type" value="Genomic_DNA"/>
</dbReference>
<feature type="domain" description="P-type ATPase A" evidence="18">
    <location>
        <begin position="148"/>
        <end position="247"/>
    </location>
</feature>
<evidence type="ECO:0000256" key="2">
    <source>
        <dbReference type="ARBA" id="ARBA00006024"/>
    </source>
</evidence>
<keyword evidence="5" id="KW-0597">Phosphoprotein</keyword>
<keyword evidence="11" id="KW-0460">Magnesium</keyword>
<dbReference type="SFLD" id="SFLDS00003">
    <property type="entry name" value="Haloacid_Dehalogenase"/>
    <property type="match status" value="1"/>
</dbReference>
<evidence type="ECO:0000259" key="18">
    <source>
        <dbReference type="Pfam" id="PF00122"/>
    </source>
</evidence>
<dbReference type="InterPro" id="IPR023214">
    <property type="entry name" value="HAD_sf"/>
</dbReference>
<keyword evidence="3" id="KW-0813">Transport</keyword>
<keyword evidence="9" id="KW-0187">Copper transport</keyword>
<evidence type="ECO:0000313" key="22">
    <source>
        <dbReference type="Proteomes" id="UP000553957"/>
    </source>
</evidence>
<evidence type="ECO:0000256" key="12">
    <source>
        <dbReference type="ARBA" id="ARBA00022967"/>
    </source>
</evidence>
<evidence type="ECO:0000256" key="10">
    <source>
        <dbReference type="ARBA" id="ARBA00022840"/>
    </source>
</evidence>
<name>A0A7Y4L3A7_9ACTN</name>
<dbReference type="InterPro" id="IPR008250">
    <property type="entry name" value="ATPase_P-typ_transduc_dom_A_sf"/>
</dbReference>
<dbReference type="GO" id="GO:0016887">
    <property type="term" value="F:ATP hydrolysis activity"/>
    <property type="evidence" value="ECO:0007669"/>
    <property type="project" value="InterPro"/>
</dbReference>
<dbReference type="Proteomes" id="UP000553957">
    <property type="component" value="Unassembled WGS sequence"/>
</dbReference>
<evidence type="ECO:0000256" key="7">
    <source>
        <dbReference type="ARBA" id="ARBA00022723"/>
    </source>
</evidence>
<accession>A0A7Y4L3A7</accession>
<feature type="transmembrane region" description="Helical" evidence="17">
    <location>
        <begin position="20"/>
        <end position="40"/>
    </location>
</feature>
<evidence type="ECO:0000256" key="8">
    <source>
        <dbReference type="ARBA" id="ARBA00022741"/>
    </source>
</evidence>
<dbReference type="NCBIfam" id="TIGR01494">
    <property type="entry name" value="ATPase_P-type"/>
    <property type="match status" value="1"/>
</dbReference>
<dbReference type="PANTHER" id="PTHR43520:SF5">
    <property type="entry name" value="CATION-TRANSPORTING P-TYPE ATPASE-RELATED"/>
    <property type="match status" value="1"/>
</dbReference>
<keyword evidence="13 17" id="KW-1133">Transmembrane helix</keyword>
<dbReference type="PROSITE" id="PS00154">
    <property type="entry name" value="ATPASE_E1_E2"/>
    <property type="match status" value="1"/>
</dbReference>
<gene>
    <name evidence="20" type="primary">cadA</name>
    <name evidence="19" type="ORF">HNR71_006699</name>
    <name evidence="20" type="ORF">HPO96_25110</name>
</gene>
<evidence type="ECO:0000256" key="9">
    <source>
        <dbReference type="ARBA" id="ARBA00022796"/>
    </source>
</evidence>
<sequence>MEHGHGGHADHVAQFKDRFWVSLGLAVPVVVFSAMFADLLGYTRPEFPGAEWIAPVLGTAIFLYGGRPFLSGGWGELRSRRPGMMLLISMAITVAFVASWVTTLGIGGFDLDFWWELALLVVIMLLGHWLEMRALGAASGALDALAALLPDSAEKVTADGVVEVALHELRVGDVVLVRSGGRVPADGTVVEGRAEVDEAMITGESRPVARGVGDAVVAGTVATDNALRVEISAVGDETALAGIQRLVAEAQASSSRAQALADRAAAFLFYFAAGVGVLTFVVWALLGDLDQAVTRTVTVLVIACPHALGLAIPLVIAISTERAARAGVLVKNRLALERMRTIDVVLFDKTGTLTKGEPTVIGIAPVEGITEAELLELAAAVEADSEHPLAKAIVRAQGGAQLVASEFASLTGRGVRAVVGGDEVAVGGPALLRELGLRELEGKVGEWKGQGAAVLRVVRDGVVVGALGLADGVREESRQAVDALHKRGVRVAMVTGDAHQVADAVAKELGIDEVFAEVLPGDKDAKVSELQGRGLKVAMVGDGVNDAPALARAEVGIAIGAGTDVAIESAGVVLAADDPRAVLSVIDLSKASYRKMWQNLVWATGYNVITVPLAAGVLAFAGILVSPAVGALLMSISTIVVALNAQLLRRLDLRPDRLTR</sequence>
<evidence type="ECO:0000256" key="11">
    <source>
        <dbReference type="ARBA" id="ARBA00022842"/>
    </source>
</evidence>